<comment type="caution">
    <text evidence="1">The sequence shown here is derived from an EMBL/GenBank/DDBJ whole genome shotgun (WGS) entry which is preliminary data.</text>
</comment>
<keyword evidence="2" id="KW-1185">Reference proteome</keyword>
<organism evidence="1 2">
    <name type="scientific">Linum tenue</name>
    <dbReference type="NCBI Taxonomy" id="586396"/>
    <lineage>
        <taxon>Eukaryota</taxon>
        <taxon>Viridiplantae</taxon>
        <taxon>Streptophyta</taxon>
        <taxon>Embryophyta</taxon>
        <taxon>Tracheophyta</taxon>
        <taxon>Spermatophyta</taxon>
        <taxon>Magnoliopsida</taxon>
        <taxon>eudicotyledons</taxon>
        <taxon>Gunneridae</taxon>
        <taxon>Pentapetalae</taxon>
        <taxon>rosids</taxon>
        <taxon>fabids</taxon>
        <taxon>Malpighiales</taxon>
        <taxon>Linaceae</taxon>
        <taxon>Linum</taxon>
    </lineage>
</organism>
<protein>
    <submittedName>
        <fullName evidence="1">Uncharacterized protein</fullName>
    </submittedName>
</protein>
<accession>A0AAV0IFW4</accession>
<name>A0AAV0IFW4_9ROSI</name>
<reference evidence="1" key="1">
    <citation type="submission" date="2022-08" db="EMBL/GenBank/DDBJ databases">
        <authorList>
            <person name="Gutierrez-Valencia J."/>
        </authorList>
    </citation>
    <scope>NUCLEOTIDE SEQUENCE</scope>
</reference>
<dbReference type="Proteomes" id="UP001154282">
    <property type="component" value="Unassembled WGS sequence"/>
</dbReference>
<sequence>MYHHHDRRTLQIGGSLLLTCNGLSKSWQSLDIGNCTAEVCCTLWLIFTDSWMLS</sequence>
<dbReference type="EMBL" id="CAMGYJ010000003">
    <property type="protein sequence ID" value="CAI0395559.1"/>
    <property type="molecule type" value="Genomic_DNA"/>
</dbReference>
<proteinExistence type="predicted"/>
<evidence type="ECO:0000313" key="2">
    <source>
        <dbReference type="Proteomes" id="UP001154282"/>
    </source>
</evidence>
<evidence type="ECO:0000313" key="1">
    <source>
        <dbReference type="EMBL" id="CAI0395559.1"/>
    </source>
</evidence>
<gene>
    <name evidence="1" type="ORF">LITE_LOCUS8765</name>
</gene>
<dbReference type="AlphaFoldDB" id="A0AAV0IFW4"/>